<proteinExistence type="predicted"/>
<evidence type="ECO:0008006" key="3">
    <source>
        <dbReference type="Google" id="ProtNLM"/>
    </source>
</evidence>
<reference evidence="1 2" key="1">
    <citation type="submission" date="2016-06" db="EMBL/GenBank/DDBJ databases">
        <authorList>
            <person name="Kjaerup R.B."/>
            <person name="Dalgaard T.S."/>
            <person name="Juul-Madsen H.R."/>
        </authorList>
    </citation>
    <scope>NUCLEOTIDE SEQUENCE [LARGE SCALE GENOMIC DNA]</scope>
    <source>
        <strain evidence="1 2">CECT 8886</strain>
    </source>
</reference>
<dbReference type="InterPro" id="IPR007488">
    <property type="entry name" value="DUF535"/>
</dbReference>
<dbReference type="PANTHER" id="PTHR38785:SF1">
    <property type="entry name" value="HOMOLOG OF VIRK"/>
    <property type="match status" value="1"/>
</dbReference>
<dbReference type="PANTHER" id="PTHR38785">
    <property type="entry name" value="HOMOLOG OF VIRK"/>
    <property type="match status" value="1"/>
</dbReference>
<dbReference type="STRING" id="1792290.MSP8886_00870"/>
<dbReference type="AlphaFoldDB" id="A0A1A8T7T6"/>
<organism evidence="1 2">
    <name type="scientific">Marinomonas spartinae</name>
    <dbReference type="NCBI Taxonomy" id="1792290"/>
    <lineage>
        <taxon>Bacteria</taxon>
        <taxon>Pseudomonadati</taxon>
        <taxon>Pseudomonadota</taxon>
        <taxon>Gammaproteobacteria</taxon>
        <taxon>Oceanospirillales</taxon>
        <taxon>Oceanospirillaceae</taxon>
        <taxon>Marinomonas</taxon>
    </lineage>
</organism>
<name>A0A1A8T7T6_9GAMM</name>
<dbReference type="EMBL" id="FLOB01000002">
    <property type="protein sequence ID" value="SBS27503.1"/>
    <property type="molecule type" value="Genomic_DNA"/>
</dbReference>
<dbReference type="GO" id="GO:0006974">
    <property type="term" value="P:DNA damage response"/>
    <property type="evidence" value="ECO:0007669"/>
    <property type="project" value="TreeGrafter"/>
</dbReference>
<sequence length="299" mass="35506">MVIKLALQACSRKRKNKTKEVIKFVLRALIYHRSFNEMKRFFDNKQREKLFVNEPNYLMKCMKPFLRVGFQKIEIAQLLNDHHTWVENTFTESAQEQIYLQEIRLRCLPINEKEYYLTLNFDGKLRKEAELAVNIKDEQGHTYYSLGFTVQNNNVYIGCIQGNNNDQGFTKAFTKAFFGLRPKSFLVETAQFLAQHLKIDHIYAVKNSAHVYNAKRYSNAGEKVNMNYDQLWLESDAVEHDQWFYEIPLTSERRAIEDIKSSKRKLYRDRYQWLDDHNDTLGNVIKSITKPEFQTADRT</sequence>
<dbReference type="Proteomes" id="UP000092544">
    <property type="component" value="Unassembled WGS sequence"/>
</dbReference>
<dbReference type="RefSeq" id="WP_175365267.1">
    <property type="nucleotide sequence ID" value="NZ_FLOB01000002.1"/>
</dbReference>
<evidence type="ECO:0000313" key="1">
    <source>
        <dbReference type="EMBL" id="SBS27503.1"/>
    </source>
</evidence>
<protein>
    <recommendedName>
        <fullName evidence="3">VirK protein</fullName>
    </recommendedName>
</protein>
<gene>
    <name evidence="1" type="ORF">MSP8886_00870</name>
</gene>
<dbReference type="Pfam" id="PF04393">
    <property type="entry name" value="DUF535"/>
    <property type="match status" value="1"/>
</dbReference>
<accession>A0A1A8T7T6</accession>
<evidence type="ECO:0000313" key="2">
    <source>
        <dbReference type="Proteomes" id="UP000092544"/>
    </source>
</evidence>
<keyword evidence="2" id="KW-1185">Reference proteome</keyword>